<dbReference type="SUPFAM" id="SSF53822">
    <property type="entry name" value="Periplasmic binding protein-like I"/>
    <property type="match status" value="1"/>
</dbReference>
<accession>A0A1M7MBU8</accession>
<keyword evidence="1" id="KW-0805">Transcription regulation</keyword>
<dbReference type="PANTHER" id="PTHR30146">
    <property type="entry name" value="LACI-RELATED TRANSCRIPTIONAL REPRESSOR"/>
    <property type="match status" value="1"/>
</dbReference>
<evidence type="ECO:0000256" key="2">
    <source>
        <dbReference type="ARBA" id="ARBA00023125"/>
    </source>
</evidence>
<evidence type="ECO:0000256" key="1">
    <source>
        <dbReference type="ARBA" id="ARBA00023015"/>
    </source>
</evidence>
<keyword evidence="2" id="KW-0238">DNA-binding</keyword>
<dbReference type="Gene3D" id="3.40.50.2300">
    <property type="match status" value="2"/>
</dbReference>
<dbReference type="CDD" id="cd01392">
    <property type="entry name" value="HTH_LacI"/>
    <property type="match status" value="1"/>
</dbReference>
<dbReference type="InterPro" id="IPR028082">
    <property type="entry name" value="Peripla_BP_I"/>
</dbReference>
<evidence type="ECO:0000259" key="4">
    <source>
        <dbReference type="PROSITE" id="PS50932"/>
    </source>
</evidence>
<dbReference type="InterPro" id="IPR046335">
    <property type="entry name" value="LacI/GalR-like_sensor"/>
</dbReference>
<keyword evidence="3" id="KW-0804">Transcription</keyword>
<keyword evidence="6" id="KW-1185">Reference proteome</keyword>
<protein>
    <submittedName>
        <fullName evidence="5">Transcriptional regulator, LacI family</fullName>
    </submittedName>
</protein>
<dbReference type="AlphaFoldDB" id="A0A1M7MBU8"/>
<reference evidence="5 6" key="1">
    <citation type="submission" date="2016-11" db="EMBL/GenBank/DDBJ databases">
        <authorList>
            <person name="Jaros S."/>
            <person name="Januszkiewicz K."/>
            <person name="Wedrychowicz H."/>
        </authorList>
    </citation>
    <scope>NUCLEOTIDE SEQUENCE [LARGE SCALE GENOMIC DNA]</scope>
    <source>
        <strain evidence="5 6">DSM 46144</strain>
    </source>
</reference>
<dbReference type="GO" id="GO:0003700">
    <property type="term" value="F:DNA-binding transcription factor activity"/>
    <property type="evidence" value="ECO:0007669"/>
    <property type="project" value="TreeGrafter"/>
</dbReference>
<dbReference type="Gene3D" id="1.10.260.40">
    <property type="entry name" value="lambda repressor-like DNA-binding domains"/>
    <property type="match status" value="1"/>
</dbReference>
<dbReference type="SUPFAM" id="SSF47413">
    <property type="entry name" value="lambda repressor-like DNA-binding domains"/>
    <property type="match status" value="1"/>
</dbReference>
<dbReference type="EMBL" id="FRCS01000002">
    <property type="protein sequence ID" value="SHM88227.1"/>
    <property type="molecule type" value="Genomic_DNA"/>
</dbReference>
<dbReference type="PANTHER" id="PTHR30146:SF109">
    <property type="entry name" value="HTH-TYPE TRANSCRIPTIONAL REGULATOR GALS"/>
    <property type="match status" value="1"/>
</dbReference>
<sequence length="331" mass="35684">MVTMRQVADRAGVSAKTVSRVVNNDRYVSDDVRRRVEEAIAELRYTPNLLARTFRFGRDPAIGVAVPDISDPFFAAVTHTVEQVARGRGVATFVTSLGTDGTLERAGVEALLGRQIAGLISTPVSADQSYLEPWKARTSLVFIDRPPRKLTADTVVEDDVGGAQAATAHLIGHGHRRIAYIGDEVQIATTRRRLDGYYAALREAGIEPDEDLVRFAGAGGTAAGEDAAEVLAGPNPPTAILSSNPKCSIAIVPALQRLGRTDVALVSFGDFPLAGSLRPALTVVDQDPEALGRFAATRLFDRIDQPGRRLRRLTVLPVHLVERESCVPRFS</sequence>
<feature type="domain" description="HTH lacI-type" evidence="4">
    <location>
        <begin position="2"/>
        <end position="56"/>
    </location>
</feature>
<dbReference type="InterPro" id="IPR000843">
    <property type="entry name" value="HTH_LacI"/>
</dbReference>
<evidence type="ECO:0000256" key="3">
    <source>
        <dbReference type="ARBA" id="ARBA00023163"/>
    </source>
</evidence>
<dbReference type="STRING" id="134849.SAMN05443668_10258"/>
<organism evidence="5 6">
    <name type="scientific">Cryptosporangium aurantiacum</name>
    <dbReference type="NCBI Taxonomy" id="134849"/>
    <lineage>
        <taxon>Bacteria</taxon>
        <taxon>Bacillati</taxon>
        <taxon>Actinomycetota</taxon>
        <taxon>Actinomycetes</taxon>
        <taxon>Cryptosporangiales</taxon>
        <taxon>Cryptosporangiaceae</taxon>
        <taxon>Cryptosporangium</taxon>
    </lineage>
</organism>
<dbReference type="Pfam" id="PF13377">
    <property type="entry name" value="Peripla_BP_3"/>
    <property type="match status" value="1"/>
</dbReference>
<proteinExistence type="predicted"/>
<dbReference type="PROSITE" id="PS50932">
    <property type="entry name" value="HTH_LACI_2"/>
    <property type="match status" value="1"/>
</dbReference>
<dbReference type="OrthoDB" id="59108at2"/>
<dbReference type="GO" id="GO:0000976">
    <property type="term" value="F:transcription cis-regulatory region binding"/>
    <property type="evidence" value="ECO:0007669"/>
    <property type="project" value="TreeGrafter"/>
</dbReference>
<evidence type="ECO:0000313" key="6">
    <source>
        <dbReference type="Proteomes" id="UP000184440"/>
    </source>
</evidence>
<dbReference type="InterPro" id="IPR010982">
    <property type="entry name" value="Lambda_DNA-bd_dom_sf"/>
</dbReference>
<dbReference type="CDD" id="cd06267">
    <property type="entry name" value="PBP1_LacI_sugar_binding-like"/>
    <property type="match status" value="1"/>
</dbReference>
<evidence type="ECO:0000313" key="5">
    <source>
        <dbReference type="EMBL" id="SHM88227.1"/>
    </source>
</evidence>
<name>A0A1M7MBU8_9ACTN</name>
<gene>
    <name evidence="5" type="ORF">SAMN05443668_10258</name>
</gene>
<dbReference type="SMART" id="SM00354">
    <property type="entry name" value="HTH_LACI"/>
    <property type="match status" value="1"/>
</dbReference>
<dbReference type="Proteomes" id="UP000184440">
    <property type="component" value="Unassembled WGS sequence"/>
</dbReference>
<dbReference type="Pfam" id="PF00356">
    <property type="entry name" value="LacI"/>
    <property type="match status" value="1"/>
</dbReference>